<dbReference type="AlphaFoldDB" id="A0A0N9NA75"/>
<dbReference type="KEGG" id="goq:ACH46_06625"/>
<keyword evidence="2" id="KW-1185">Reference proteome</keyword>
<dbReference type="InterPro" id="IPR012349">
    <property type="entry name" value="Split_barrel_FMN-bd"/>
</dbReference>
<name>A0A0N9NA75_9ACTN</name>
<dbReference type="EMBL" id="CP011853">
    <property type="protein sequence ID" value="ALG84242.1"/>
    <property type="molecule type" value="Genomic_DNA"/>
</dbReference>
<reference evidence="1 2" key="2">
    <citation type="journal article" date="2017" name="Int. J. Syst. Evol. Microbiol.">
        <title>Gordonia phthalatica sp. nov., a di-n-butyl phthalate-degrading bacterium isolated from activated sludge.</title>
        <authorList>
            <person name="Jin D."/>
            <person name="Kong X."/>
            <person name="Jia M."/>
            <person name="Yu X."/>
            <person name="Wang X."/>
            <person name="Zhuang X."/>
            <person name="Deng Y."/>
            <person name="Bai Z."/>
        </authorList>
    </citation>
    <scope>NUCLEOTIDE SEQUENCE [LARGE SCALE GENOMIC DNA]</scope>
    <source>
        <strain evidence="1 2">QH-11</strain>
    </source>
</reference>
<proteinExistence type="predicted"/>
<dbReference type="Pfam" id="PF12900">
    <property type="entry name" value="Pyridox_ox_2"/>
    <property type="match status" value="1"/>
</dbReference>
<dbReference type="PATRIC" id="fig|1136941.3.peg.1357"/>
<dbReference type="Gene3D" id="2.30.110.10">
    <property type="entry name" value="Electron Transport, Fmn-binding Protein, Chain A"/>
    <property type="match status" value="1"/>
</dbReference>
<protein>
    <submittedName>
        <fullName evidence="1">Pyridoxamine 5'-phosphate oxidase</fullName>
    </submittedName>
</protein>
<evidence type="ECO:0000313" key="2">
    <source>
        <dbReference type="Proteomes" id="UP000063789"/>
    </source>
</evidence>
<organism evidence="1 2">
    <name type="scientific">Gordonia phthalatica</name>
    <dbReference type="NCBI Taxonomy" id="1136941"/>
    <lineage>
        <taxon>Bacteria</taxon>
        <taxon>Bacillati</taxon>
        <taxon>Actinomycetota</taxon>
        <taxon>Actinomycetes</taxon>
        <taxon>Mycobacteriales</taxon>
        <taxon>Gordoniaceae</taxon>
        <taxon>Gordonia</taxon>
    </lineage>
</organism>
<sequence length="138" mass="15350">MSNAPVEVLSEEKSWKLLNGSVFGRLAMCIDGQPEIFPLNVFANDGTILFHTADGTKLRELLANDRAVFETDAFTSKHGWSIVAKGRARVLSDPAEIADAERSPLHTWVPTVKTTYVRIDVDEITGRRFAFGLDSREE</sequence>
<dbReference type="InterPro" id="IPR024747">
    <property type="entry name" value="Pyridox_Oxase-rel"/>
</dbReference>
<dbReference type="STRING" id="1136941.ACH46_06625"/>
<dbReference type="RefSeq" id="WP_062392220.1">
    <property type="nucleotide sequence ID" value="NZ_CP011853.1"/>
</dbReference>
<accession>A0A0N9NA75</accession>
<evidence type="ECO:0000313" key="1">
    <source>
        <dbReference type="EMBL" id="ALG84242.1"/>
    </source>
</evidence>
<dbReference type="OrthoDB" id="7062584at2"/>
<gene>
    <name evidence="1" type="ORF">ACH46_06625</name>
</gene>
<dbReference type="SUPFAM" id="SSF50475">
    <property type="entry name" value="FMN-binding split barrel"/>
    <property type="match status" value="1"/>
</dbReference>
<reference evidence="2" key="1">
    <citation type="submission" date="2015-06" db="EMBL/GenBank/DDBJ databases">
        <title>Complete genome sequence and metabolic analysis of phthalate degradation pathway in Gordonia sp. QH-11.</title>
        <authorList>
            <person name="Jin D."/>
            <person name="Kong X."/>
            <person name="Bai Z."/>
        </authorList>
    </citation>
    <scope>NUCLEOTIDE SEQUENCE [LARGE SCALE GENOMIC DNA]</scope>
    <source>
        <strain evidence="2">QH-11</strain>
    </source>
</reference>
<dbReference type="Proteomes" id="UP000063789">
    <property type="component" value="Chromosome"/>
</dbReference>